<feature type="transmembrane region" description="Helical" evidence="7">
    <location>
        <begin position="222"/>
        <end position="243"/>
    </location>
</feature>
<feature type="transmembrane region" description="Helical" evidence="7">
    <location>
        <begin position="96"/>
        <end position="120"/>
    </location>
</feature>
<dbReference type="EMBL" id="JADIML010000061">
    <property type="protein sequence ID" value="MBO8462683.1"/>
    <property type="molecule type" value="Genomic_DNA"/>
</dbReference>
<keyword evidence="4 7" id="KW-0812">Transmembrane</keyword>
<feature type="domain" description="ABC transmembrane type-1" evidence="8">
    <location>
        <begin position="60"/>
        <end position="244"/>
    </location>
</feature>
<dbReference type="GO" id="GO:0005886">
    <property type="term" value="C:plasma membrane"/>
    <property type="evidence" value="ECO:0007669"/>
    <property type="project" value="UniProtKB-SubCell"/>
</dbReference>
<feature type="transmembrane region" description="Helical" evidence="7">
    <location>
        <begin position="64"/>
        <end position="84"/>
    </location>
</feature>
<dbReference type="SUPFAM" id="SSF161098">
    <property type="entry name" value="MetI-like"/>
    <property type="match status" value="1"/>
</dbReference>
<evidence type="ECO:0000313" key="10">
    <source>
        <dbReference type="Proteomes" id="UP000823618"/>
    </source>
</evidence>
<dbReference type="PANTHER" id="PTHR30151:SF20">
    <property type="entry name" value="ABC TRANSPORTER PERMEASE PROTEIN HI_0355-RELATED"/>
    <property type="match status" value="1"/>
</dbReference>
<evidence type="ECO:0000259" key="8">
    <source>
        <dbReference type="PROSITE" id="PS50928"/>
    </source>
</evidence>
<dbReference type="InterPro" id="IPR035906">
    <property type="entry name" value="MetI-like_sf"/>
</dbReference>
<dbReference type="Proteomes" id="UP000823618">
    <property type="component" value="Unassembled WGS sequence"/>
</dbReference>
<dbReference type="CDD" id="cd06261">
    <property type="entry name" value="TM_PBP2"/>
    <property type="match status" value="1"/>
</dbReference>
<evidence type="ECO:0000256" key="6">
    <source>
        <dbReference type="ARBA" id="ARBA00023136"/>
    </source>
</evidence>
<keyword evidence="3" id="KW-1003">Cell membrane</keyword>
<name>A0A9D9HYU5_9FIRM</name>
<dbReference type="Pfam" id="PF00528">
    <property type="entry name" value="BPD_transp_1"/>
    <property type="match status" value="1"/>
</dbReference>
<proteinExistence type="inferred from homology"/>
<comment type="subcellular location">
    <subcellularLocation>
        <location evidence="1 7">Cell membrane</location>
        <topology evidence="1 7">Multi-pass membrane protein</topology>
    </subcellularLocation>
</comment>
<keyword evidence="5 7" id="KW-1133">Transmembrane helix</keyword>
<dbReference type="GO" id="GO:0055085">
    <property type="term" value="P:transmembrane transport"/>
    <property type="evidence" value="ECO:0007669"/>
    <property type="project" value="InterPro"/>
</dbReference>
<accession>A0A9D9HYU5</accession>
<dbReference type="InterPro" id="IPR000515">
    <property type="entry name" value="MetI-like"/>
</dbReference>
<organism evidence="9 10">
    <name type="scientific">Candidatus Scybalomonas excrementavium</name>
    <dbReference type="NCBI Taxonomy" id="2840943"/>
    <lineage>
        <taxon>Bacteria</taxon>
        <taxon>Bacillati</taxon>
        <taxon>Bacillota</taxon>
        <taxon>Clostridia</taxon>
        <taxon>Lachnospirales</taxon>
        <taxon>Lachnospiraceae</taxon>
        <taxon>Lachnospiraceae incertae sedis</taxon>
        <taxon>Candidatus Scybalomonas</taxon>
    </lineage>
</organism>
<protein>
    <submittedName>
        <fullName evidence="9">ABC transporter permease</fullName>
    </submittedName>
</protein>
<evidence type="ECO:0000256" key="4">
    <source>
        <dbReference type="ARBA" id="ARBA00022692"/>
    </source>
</evidence>
<evidence type="ECO:0000256" key="7">
    <source>
        <dbReference type="RuleBase" id="RU363032"/>
    </source>
</evidence>
<keyword evidence="2 7" id="KW-0813">Transport</keyword>
<comment type="similarity">
    <text evidence="7">Belongs to the binding-protein-dependent transport system permease family.</text>
</comment>
<feature type="transmembrane region" description="Helical" evidence="7">
    <location>
        <begin position="12"/>
        <end position="34"/>
    </location>
</feature>
<gene>
    <name evidence="9" type="ORF">IAC13_01985</name>
</gene>
<evidence type="ECO:0000256" key="2">
    <source>
        <dbReference type="ARBA" id="ARBA00022448"/>
    </source>
</evidence>
<dbReference type="PROSITE" id="PS50928">
    <property type="entry name" value="ABC_TM1"/>
    <property type="match status" value="1"/>
</dbReference>
<evidence type="ECO:0000256" key="3">
    <source>
        <dbReference type="ARBA" id="ARBA00022475"/>
    </source>
</evidence>
<evidence type="ECO:0000313" key="9">
    <source>
        <dbReference type="EMBL" id="MBO8462683.1"/>
    </source>
</evidence>
<dbReference type="Gene3D" id="1.10.3720.10">
    <property type="entry name" value="MetI-like"/>
    <property type="match status" value="1"/>
</dbReference>
<evidence type="ECO:0000256" key="5">
    <source>
        <dbReference type="ARBA" id="ARBA00022989"/>
    </source>
</evidence>
<dbReference type="PANTHER" id="PTHR30151">
    <property type="entry name" value="ALKANE SULFONATE ABC TRANSPORTER-RELATED, MEMBRANE SUBUNIT"/>
    <property type="match status" value="1"/>
</dbReference>
<reference evidence="9" key="2">
    <citation type="journal article" date="2021" name="PeerJ">
        <title>Extensive microbial diversity within the chicken gut microbiome revealed by metagenomics and culture.</title>
        <authorList>
            <person name="Gilroy R."/>
            <person name="Ravi A."/>
            <person name="Getino M."/>
            <person name="Pursley I."/>
            <person name="Horton D.L."/>
            <person name="Alikhan N.F."/>
            <person name="Baker D."/>
            <person name="Gharbi K."/>
            <person name="Hall N."/>
            <person name="Watson M."/>
            <person name="Adriaenssens E.M."/>
            <person name="Foster-Nyarko E."/>
            <person name="Jarju S."/>
            <person name="Secka A."/>
            <person name="Antonio M."/>
            <person name="Oren A."/>
            <person name="Chaudhuri R.R."/>
            <person name="La Ragione R."/>
            <person name="Hildebrand F."/>
            <person name="Pallen M.J."/>
        </authorList>
    </citation>
    <scope>NUCLEOTIDE SEQUENCE</scope>
    <source>
        <strain evidence="9">E3-2379</strain>
    </source>
</reference>
<feature type="transmembrane region" description="Helical" evidence="7">
    <location>
        <begin position="126"/>
        <end position="145"/>
    </location>
</feature>
<keyword evidence="6 7" id="KW-0472">Membrane</keyword>
<sequence length="263" mass="29656">MKRKLQNIINKCYSLSAIVALLLIWHIVCTLQLVPEFMLPSPTKVVIAFVNDFPLLMEHLQTSLMEAFLGLLLGVCIGFLVAVLMDRYEGFYKAFYPIIVLTQTIPTVAIAPLLVLWLGYEMTPKVVLIVLVTFFPIAVGVFHGFQSIDQDTIQLLRSMGAKRGQIFWHVKLPSCLGDFFSSLRISVSYAIVGAVIAEWLGGESGLGVYMTRVRKSFAFDKMFAVIFLISFISLLLISIVNILQKVSMPWEREEQKQESVLEK</sequence>
<feature type="transmembrane region" description="Helical" evidence="7">
    <location>
        <begin position="189"/>
        <end position="210"/>
    </location>
</feature>
<dbReference type="AlphaFoldDB" id="A0A9D9HYU5"/>
<reference evidence="9" key="1">
    <citation type="submission" date="2020-10" db="EMBL/GenBank/DDBJ databases">
        <authorList>
            <person name="Gilroy R."/>
        </authorList>
    </citation>
    <scope>NUCLEOTIDE SEQUENCE</scope>
    <source>
        <strain evidence="9">E3-2379</strain>
    </source>
</reference>
<comment type="caution">
    <text evidence="9">The sequence shown here is derived from an EMBL/GenBank/DDBJ whole genome shotgun (WGS) entry which is preliminary data.</text>
</comment>
<evidence type="ECO:0000256" key="1">
    <source>
        <dbReference type="ARBA" id="ARBA00004651"/>
    </source>
</evidence>